<evidence type="ECO:0000256" key="6">
    <source>
        <dbReference type="ARBA" id="ARBA00078412"/>
    </source>
</evidence>
<dbReference type="GO" id="GO:0051287">
    <property type="term" value="F:NAD binding"/>
    <property type="evidence" value="ECO:0007669"/>
    <property type="project" value="InterPro"/>
</dbReference>
<evidence type="ECO:0000313" key="10">
    <source>
        <dbReference type="EMBL" id="KFM64947.1"/>
    </source>
</evidence>
<dbReference type="GO" id="GO:0000785">
    <property type="term" value="C:chromatin"/>
    <property type="evidence" value="ECO:0007669"/>
    <property type="project" value="TreeGrafter"/>
</dbReference>
<dbReference type="PANTHER" id="PTHR43580">
    <property type="entry name" value="OXIDOREDUCTASE GLYR1-RELATED"/>
    <property type="match status" value="1"/>
</dbReference>
<dbReference type="STRING" id="407821.A0A087TIK8"/>
<comment type="subcellular location">
    <subcellularLocation>
        <location evidence="1">Chromosome</location>
    </subcellularLocation>
</comment>
<organism evidence="10 11">
    <name type="scientific">Stegodyphus mimosarum</name>
    <name type="common">African social velvet spider</name>
    <dbReference type="NCBI Taxonomy" id="407821"/>
    <lineage>
        <taxon>Eukaryota</taxon>
        <taxon>Metazoa</taxon>
        <taxon>Ecdysozoa</taxon>
        <taxon>Arthropoda</taxon>
        <taxon>Chelicerata</taxon>
        <taxon>Arachnida</taxon>
        <taxon>Araneae</taxon>
        <taxon>Araneomorphae</taxon>
        <taxon>Entelegynae</taxon>
        <taxon>Eresoidea</taxon>
        <taxon>Eresidae</taxon>
        <taxon>Stegodyphus</taxon>
    </lineage>
</organism>
<gene>
    <name evidence="10" type="ORF">X975_09176</name>
</gene>
<dbReference type="Pfam" id="PF00855">
    <property type="entry name" value="PWWP"/>
    <property type="match status" value="1"/>
</dbReference>
<keyword evidence="11" id="KW-1185">Reference proteome</keyword>
<feature type="non-terminal residue" evidence="10">
    <location>
        <position position="633"/>
    </location>
</feature>
<comment type="similarity">
    <text evidence="2">Belongs to the HIBADH-related family. NP60 subfamily.</text>
</comment>
<dbReference type="GO" id="GO:0050661">
    <property type="term" value="F:NADP binding"/>
    <property type="evidence" value="ECO:0007669"/>
    <property type="project" value="InterPro"/>
</dbReference>
<dbReference type="Gene3D" id="2.30.30.140">
    <property type="match status" value="1"/>
</dbReference>
<keyword evidence="3" id="KW-0158">Chromosome</keyword>
<feature type="region of interest" description="Disordered" evidence="8">
    <location>
        <begin position="185"/>
        <end position="276"/>
    </location>
</feature>
<dbReference type="SUPFAM" id="SSF63748">
    <property type="entry name" value="Tudor/PWWP/MBT"/>
    <property type="match status" value="1"/>
</dbReference>
<protein>
    <recommendedName>
        <fullName evidence="5">Cytokine-like nuclear factor N-PAC</fullName>
    </recommendedName>
    <alternativeName>
        <fullName evidence="4">Glyoxylate reductase 1 homolog</fullName>
    </alternativeName>
    <alternativeName>
        <fullName evidence="7">Nuclear protein NP60 homolog</fullName>
    </alternativeName>
    <alternativeName>
        <fullName evidence="6">Putative oxidoreductase GLYR1 homolog</fullName>
    </alternativeName>
</protein>
<evidence type="ECO:0000313" key="11">
    <source>
        <dbReference type="Proteomes" id="UP000054359"/>
    </source>
</evidence>
<evidence type="ECO:0000256" key="5">
    <source>
        <dbReference type="ARBA" id="ARBA00034140"/>
    </source>
</evidence>
<dbReference type="GO" id="GO:0003677">
    <property type="term" value="F:DNA binding"/>
    <property type="evidence" value="ECO:0007669"/>
    <property type="project" value="TreeGrafter"/>
</dbReference>
<sequence length="633" mass="69697">MEGRIDALENKVGHAEERVYSVKEQLEERVSVVEQRIEGRVSDVPKQIEQQIDDRVSESAKEVDALKKFVATAGSNTDAEARPNIIYYIKMSASNFEVGDLVWAKMKGFPAWPGRIIKPPINETSRKPKKEKHCVYFFGSDNHAWIEDDNIVSHTDSMLETGGKKRSAALRKAVEDLLNYIKTNAKKDKPSTSKADETNSQVEKDFPRSKSPQLVNNDAKKRIGKKVQPSKKVKVIQPSKKVKVMKTRKTSPSVRESDDDESSVSPKRSRLNNTDEYPAVLASAPPNIIHSPIPPSDNVCRLRQSFSILDRPGYVERPPTPPLDIESVSEALKIKNVKPTDKKIGFLGLGKIGQGIVKNLLHSGHQVTVWNRTPQKVENFVRAGAQSGMTPGDVIAASDITFCCVSDSKAAKAIVFGNCGVLKELKNCYVEGKGYVEMTSIDPETSQSIAEAITSNGGKYLEAPINGSKTEAEEGTLFILAAGDKSLFKACESCFHAMGSHAYFLSNEIPNGSKMNLIISMLRGTIYGALSEAMVLVEKAELSQEDFLRFLSFTSLNCEAVLGKGSCILLRKFSADTALKYAQKELELALKMGHNLQLPMPVAAAANEVYKHAKILRCYDQDVSAVYMANCDS</sequence>
<dbReference type="Gene3D" id="3.40.50.720">
    <property type="entry name" value="NAD(P)-binding Rossmann-like Domain"/>
    <property type="match status" value="1"/>
</dbReference>
<dbReference type="InterPro" id="IPR036291">
    <property type="entry name" value="NAD(P)-bd_dom_sf"/>
</dbReference>
<feature type="domain" description="PWWP" evidence="9">
    <location>
        <begin position="98"/>
        <end position="157"/>
    </location>
</feature>
<evidence type="ECO:0000256" key="2">
    <source>
        <dbReference type="ARBA" id="ARBA00007598"/>
    </source>
</evidence>
<dbReference type="GO" id="GO:0031491">
    <property type="term" value="F:nucleosome binding"/>
    <property type="evidence" value="ECO:0007669"/>
    <property type="project" value="TreeGrafter"/>
</dbReference>
<dbReference type="GO" id="GO:0140673">
    <property type="term" value="P:transcription elongation-coupled chromatin remodeling"/>
    <property type="evidence" value="ECO:0007669"/>
    <property type="project" value="TreeGrafter"/>
</dbReference>
<feature type="compositionally biased region" description="Basic residues" evidence="8">
    <location>
        <begin position="222"/>
        <end position="249"/>
    </location>
</feature>
<reference evidence="10 11" key="1">
    <citation type="submission" date="2013-11" db="EMBL/GenBank/DDBJ databases">
        <title>Genome sequencing of Stegodyphus mimosarum.</title>
        <authorList>
            <person name="Bechsgaard J."/>
        </authorList>
    </citation>
    <scope>NUCLEOTIDE SEQUENCE [LARGE SCALE GENOMIC DNA]</scope>
</reference>
<dbReference type="CDD" id="cd05836">
    <property type="entry name" value="PWWP_GLYR1"/>
    <property type="match status" value="1"/>
</dbReference>
<accession>A0A087TIK8</accession>
<evidence type="ECO:0000256" key="4">
    <source>
        <dbReference type="ARBA" id="ARBA00030287"/>
    </source>
</evidence>
<dbReference type="InterPro" id="IPR006115">
    <property type="entry name" value="6PGDH_NADP-bd"/>
</dbReference>
<dbReference type="InterPro" id="IPR008927">
    <property type="entry name" value="6-PGluconate_DH-like_C_sf"/>
</dbReference>
<dbReference type="AlphaFoldDB" id="A0A087TIK8"/>
<evidence type="ECO:0000256" key="3">
    <source>
        <dbReference type="ARBA" id="ARBA00022454"/>
    </source>
</evidence>
<dbReference type="PROSITE" id="PS50812">
    <property type="entry name" value="PWWP"/>
    <property type="match status" value="1"/>
</dbReference>
<dbReference type="InterPro" id="IPR013328">
    <property type="entry name" value="6PGD_dom2"/>
</dbReference>
<dbReference type="OrthoDB" id="6493824at2759"/>
<evidence type="ECO:0000256" key="7">
    <source>
        <dbReference type="ARBA" id="ARBA00082969"/>
    </source>
</evidence>
<evidence type="ECO:0000256" key="8">
    <source>
        <dbReference type="SAM" id="MobiDB-lite"/>
    </source>
</evidence>
<evidence type="ECO:0000256" key="1">
    <source>
        <dbReference type="ARBA" id="ARBA00004286"/>
    </source>
</evidence>
<dbReference type="InterPro" id="IPR029154">
    <property type="entry name" value="HIBADH-like_NADP-bd"/>
</dbReference>
<dbReference type="Pfam" id="PF14833">
    <property type="entry name" value="NAD_binding_11"/>
    <property type="match status" value="1"/>
</dbReference>
<dbReference type="InterPro" id="IPR000313">
    <property type="entry name" value="PWWP_dom"/>
</dbReference>
<dbReference type="OMA" id="HAMGSHA"/>
<dbReference type="FunFam" id="3.40.50.720:FF:000058">
    <property type="entry name" value="Putative oxidoreductase GLYR1 homolog"/>
    <property type="match status" value="1"/>
</dbReference>
<dbReference type="InterPro" id="IPR051265">
    <property type="entry name" value="HIBADH-related_NP60_sf"/>
</dbReference>
<dbReference type="Gene3D" id="1.10.1040.10">
    <property type="entry name" value="N-(1-d-carboxylethyl)-l-norvaline Dehydrogenase, domain 2"/>
    <property type="match status" value="1"/>
</dbReference>
<dbReference type="SUPFAM" id="SSF51735">
    <property type="entry name" value="NAD(P)-binding Rossmann-fold domains"/>
    <property type="match status" value="1"/>
</dbReference>
<dbReference type="InterPro" id="IPR035501">
    <property type="entry name" value="GLYR1_PWWP"/>
</dbReference>
<dbReference type="SMART" id="SM00293">
    <property type="entry name" value="PWWP"/>
    <property type="match status" value="1"/>
</dbReference>
<proteinExistence type="inferred from homology"/>
<dbReference type="Pfam" id="PF03446">
    <property type="entry name" value="NAD_binding_2"/>
    <property type="match status" value="1"/>
</dbReference>
<dbReference type="EMBL" id="KK115368">
    <property type="protein sequence ID" value="KFM64947.1"/>
    <property type="molecule type" value="Genomic_DNA"/>
</dbReference>
<evidence type="ECO:0000259" key="9">
    <source>
        <dbReference type="PROSITE" id="PS50812"/>
    </source>
</evidence>
<name>A0A087TIK8_STEMI</name>
<dbReference type="SUPFAM" id="SSF48179">
    <property type="entry name" value="6-phosphogluconate dehydrogenase C-terminal domain-like"/>
    <property type="match status" value="1"/>
</dbReference>
<dbReference type="PANTHER" id="PTHR43580:SF2">
    <property type="entry name" value="CYTOKINE-LIKE NUCLEAR FACTOR N-PAC"/>
    <property type="match status" value="1"/>
</dbReference>
<dbReference type="Proteomes" id="UP000054359">
    <property type="component" value="Unassembled WGS sequence"/>
</dbReference>
<feature type="compositionally biased region" description="Basic and acidic residues" evidence="8">
    <location>
        <begin position="185"/>
        <end position="208"/>
    </location>
</feature>